<dbReference type="AlphaFoldDB" id="D9SRZ1"/>
<dbReference type="eggNOG" id="COG0300">
    <property type="taxonomic scope" value="Bacteria"/>
</dbReference>
<dbReference type="Proteomes" id="UP000002730">
    <property type="component" value="Chromosome"/>
</dbReference>
<proteinExistence type="inferred from homology"/>
<dbReference type="RefSeq" id="WP_010074711.1">
    <property type="nucleotide sequence ID" value="NC_014393.1"/>
</dbReference>
<comment type="similarity">
    <text evidence="1 3">Belongs to the short-chain dehydrogenases/reductases (SDR) family.</text>
</comment>
<sequence length="313" mass="34846">MKKNKMLNSDGYTLITGATSGIGYELSKVFAEEGFNILLQGRNEEKLIKVKEELLNLYNSDAEVTAIGSKAKKRKLSNNKEASKNDFINKEVIRNNNAKEKNIESSKIKVDYIVADLINDKDVNRIFEYVDNNKFIVDNFINNAGIGSYGYFHQVPIATDLELIEVNINAFTKMLKIFVPYMIKQGHGRILNVASTAAFTAGPKMSVYYASKAYVLSLSEALREELKENNIVVSTLCPGPTATAFQAKAKIKKSSTAKGAIVSADMVARFAFKEMMKGKSIIIPGFKNKALIKINSMMPRRLVHKVIHKTNQG</sequence>
<keyword evidence="2" id="KW-0560">Oxidoreductase</keyword>
<dbReference type="PRINTS" id="PR00081">
    <property type="entry name" value="GDHRDH"/>
</dbReference>
<evidence type="ECO:0000256" key="3">
    <source>
        <dbReference type="RuleBase" id="RU000363"/>
    </source>
</evidence>
<accession>D9SRZ1</accession>
<dbReference type="HOGENOM" id="CLU_010194_2_1_9"/>
<evidence type="ECO:0000256" key="1">
    <source>
        <dbReference type="ARBA" id="ARBA00006484"/>
    </source>
</evidence>
<dbReference type="GO" id="GO:0016020">
    <property type="term" value="C:membrane"/>
    <property type="evidence" value="ECO:0007669"/>
    <property type="project" value="TreeGrafter"/>
</dbReference>
<keyword evidence="5" id="KW-1185">Reference proteome</keyword>
<dbReference type="SUPFAM" id="SSF51735">
    <property type="entry name" value="NAD(P)-binding Rossmann-fold domains"/>
    <property type="match status" value="1"/>
</dbReference>
<dbReference type="EMBL" id="CP002160">
    <property type="protein sequence ID" value="ADL50508.1"/>
    <property type="molecule type" value="Genomic_DNA"/>
</dbReference>
<reference evidence="4 5" key="1">
    <citation type="submission" date="2010-08" db="EMBL/GenBank/DDBJ databases">
        <title>Complete sequence of Clostridium cellulovorans 743B.</title>
        <authorList>
            <consortium name="US DOE Joint Genome Institute"/>
            <person name="Lucas S."/>
            <person name="Copeland A."/>
            <person name="Lapidus A."/>
            <person name="Cheng J.-F."/>
            <person name="Bruce D."/>
            <person name="Goodwin L."/>
            <person name="Pitluck S."/>
            <person name="Chertkov O."/>
            <person name="Detter J.C."/>
            <person name="Han C."/>
            <person name="Tapia R."/>
            <person name="Land M."/>
            <person name="Hauser L."/>
            <person name="Chang Y.-J."/>
            <person name="Jeffries C."/>
            <person name="Kyrpides N."/>
            <person name="Ivanova N."/>
            <person name="Mikhailova N."/>
            <person name="Hemme C.L."/>
            <person name="Woyke T."/>
        </authorList>
    </citation>
    <scope>NUCLEOTIDE SEQUENCE [LARGE SCALE GENOMIC DNA]</scope>
    <source>
        <strain evidence="5">ATCC 35296 / DSM 3052 / OCM 3 / 743B</strain>
    </source>
</reference>
<dbReference type="Pfam" id="PF00106">
    <property type="entry name" value="adh_short"/>
    <property type="match status" value="2"/>
</dbReference>
<dbReference type="GO" id="GO:0016491">
    <property type="term" value="F:oxidoreductase activity"/>
    <property type="evidence" value="ECO:0007669"/>
    <property type="project" value="UniProtKB-KW"/>
</dbReference>
<dbReference type="PRINTS" id="PR00080">
    <property type="entry name" value="SDRFAMILY"/>
</dbReference>
<dbReference type="PANTHER" id="PTHR44196">
    <property type="entry name" value="DEHYDROGENASE/REDUCTASE SDR FAMILY MEMBER 7B"/>
    <property type="match status" value="1"/>
</dbReference>
<dbReference type="InterPro" id="IPR002347">
    <property type="entry name" value="SDR_fam"/>
</dbReference>
<evidence type="ECO:0000313" key="4">
    <source>
        <dbReference type="EMBL" id="ADL50508.1"/>
    </source>
</evidence>
<dbReference type="STRING" id="573061.Clocel_0737"/>
<dbReference type="OrthoDB" id="9808814at2"/>
<evidence type="ECO:0000256" key="2">
    <source>
        <dbReference type="ARBA" id="ARBA00023002"/>
    </source>
</evidence>
<organism evidence="4 5">
    <name type="scientific">Clostridium cellulovorans (strain ATCC 35296 / DSM 3052 / OCM 3 / 743B)</name>
    <dbReference type="NCBI Taxonomy" id="573061"/>
    <lineage>
        <taxon>Bacteria</taxon>
        <taxon>Bacillati</taxon>
        <taxon>Bacillota</taxon>
        <taxon>Clostridia</taxon>
        <taxon>Eubacteriales</taxon>
        <taxon>Clostridiaceae</taxon>
        <taxon>Clostridium</taxon>
    </lineage>
</organism>
<dbReference type="KEGG" id="ccb:Clocel_0737"/>
<dbReference type="PANTHER" id="PTHR44196:SF2">
    <property type="entry name" value="SHORT-CHAIN DEHYDROGENASE-RELATED"/>
    <property type="match status" value="1"/>
</dbReference>
<dbReference type="Gene3D" id="3.40.50.720">
    <property type="entry name" value="NAD(P)-binding Rossmann-like Domain"/>
    <property type="match status" value="1"/>
</dbReference>
<evidence type="ECO:0000313" key="5">
    <source>
        <dbReference type="Proteomes" id="UP000002730"/>
    </source>
</evidence>
<protein>
    <submittedName>
        <fullName evidence="4">Short-chain dehydrogenase/reductase SDR</fullName>
    </submittedName>
</protein>
<name>D9SRZ1_CLOC7</name>
<dbReference type="InterPro" id="IPR036291">
    <property type="entry name" value="NAD(P)-bd_dom_sf"/>
</dbReference>
<gene>
    <name evidence="4" type="ordered locus">Clocel_0737</name>
</gene>
<dbReference type="PIRSF" id="PIRSF000126">
    <property type="entry name" value="11-beta-HSD1"/>
    <property type="match status" value="1"/>
</dbReference>